<evidence type="ECO:0000313" key="2">
    <source>
        <dbReference type="Proteomes" id="UP000016426"/>
    </source>
</evidence>
<keyword evidence="2" id="KW-1185">Reference proteome</keyword>
<comment type="caution">
    <text evidence="1">The sequence shown here is derived from an EMBL/GenBank/DDBJ whole genome shotgun (WGS) entry which is preliminary data.</text>
</comment>
<sequence length="104" mass="11529">MHVEMGQLIEDAAVLAEGDAVRAVQRFDGLGDDLGCVHDGFGQLLIQLFQFHRMLLGDDQRMSFTERIVVKKAGDKVVLVNCVYGFFSIRQSTSQAFHLSSLLA</sequence>
<organism evidence="1 2">
    <name type="scientific">Pseudogulbenkiania ferrooxidans EGD-HP2</name>
    <dbReference type="NCBI Taxonomy" id="1388764"/>
    <lineage>
        <taxon>Bacteria</taxon>
        <taxon>Pseudomonadati</taxon>
        <taxon>Pseudomonadota</taxon>
        <taxon>Betaproteobacteria</taxon>
        <taxon>Neisseriales</taxon>
        <taxon>Chromobacteriaceae</taxon>
        <taxon>Pseudogulbenkiania</taxon>
    </lineage>
</organism>
<accession>A0ABN0N6I9</accession>
<name>A0ABN0N6I9_9NEIS</name>
<evidence type="ECO:0000313" key="1">
    <source>
        <dbReference type="EMBL" id="ERE06794.1"/>
    </source>
</evidence>
<dbReference type="EMBL" id="AVPH01000228">
    <property type="protein sequence ID" value="ERE06794.1"/>
    <property type="molecule type" value="Genomic_DNA"/>
</dbReference>
<proteinExistence type="predicted"/>
<gene>
    <name evidence="1" type="ORF">O166_07930</name>
</gene>
<protein>
    <submittedName>
        <fullName evidence="1">Uncharacterized protein</fullName>
    </submittedName>
</protein>
<reference evidence="1 2" key="1">
    <citation type="journal article" date="2013" name="Genome Announc.">
        <title>Genome Sequence of the Pigment-Producing Bacterium Pseudogulbenkiania ferrooxidans, Isolated from Loktak Lake.</title>
        <authorList>
            <person name="Puranik S."/>
            <person name="Talkal R."/>
            <person name="Qureshi A."/>
            <person name="Khardenavis A."/>
            <person name="Kapley A."/>
            <person name="Purohit H.J."/>
        </authorList>
    </citation>
    <scope>NUCLEOTIDE SEQUENCE [LARGE SCALE GENOMIC DNA]</scope>
    <source>
        <strain evidence="1 2">EGD-HP2</strain>
    </source>
</reference>
<dbReference type="Proteomes" id="UP000016426">
    <property type="component" value="Unassembled WGS sequence"/>
</dbReference>